<dbReference type="PANTHER" id="PTHR24220">
    <property type="entry name" value="IMPORT ATP-BINDING PROTEIN"/>
    <property type="match status" value="1"/>
</dbReference>
<evidence type="ECO:0000259" key="5">
    <source>
        <dbReference type="PROSITE" id="PS50893"/>
    </source>
</evidence>
<evidence type="ECO:0000256" key="4">
    <source>
        <dbReference type="ARBA" id="ARBA00038388"/>
    </source>
</evidence>
<dbReference type="GO" id="GO:0016887">
    <property type="term" value="F:ATP hydrolysis activity"/>
    <property type="evidence" value="ECO:0007669"/>
    <property type="project" value="InterPro"/>
</dbReference>
<dbReference type="EMBL" id="CP007029">
    <property type="protein sequence ID" value="AHE97773.1"/>
    <property type="molecule type" value="Genomic_DNA"/>
</dbReference>
<gene>
    <name evidence="6" type="ORF">THITH_05320</name>
</gene>
<dbReference type="PROSITE" id="PS50893">
    <property type="entry name" value="ABC_TRANSPORTER_2"/>
    <property type="match status" value="1"/>
</dbReference>
<keyword evidence="3" id="KW-0067">ATP-binding</keyword>
<dbReference type="InterPro" id="IPR027417">
    <property type="entry name" value="P-loop_NTPase"/>
</dbReference>
<sequence length="240" mass="25794">MANEPDSVLECRSLGFSYSGGGGSVPVLDALDLRLARGERVAIVGESGSGKSTLLHLAAGLERPTSGAVRLNGIDLGSLDERERTLRRRRELGIVFQAFHLIPTLTAAENVALPLELSGLARGREARARAESELANVALTDKTDRYPEQLSGGEQQRVAIARALVHRPRLILADEPTGNLDSNTGEAVFRLLLARVEASGSALLMVTHSDALAARLDRRVRMVDGHLLDHPFRAAVGTER</sequence>
<evidence type="ECO:0000256" key="3">
    <source>
        <dbReference type="ARBA" id="ARBA00022840"/>
    </source>
</evidence>
<keyword evidence="7" id="KW-1185">Reference proteome</keyword>
<dbReference type="InterPro" id="IPR015854">
    <property type="entry name" value="ABC_transpr_LolD-like"/>
</dbReference>
<organism evidence="6 7">
    <name type="scientific">Thioalkalivibrio paradoxus ARh 1</name>
    <dbReference type="NCBI Taxonomy" id="713585"/>
    <lineage>
        <taxon>Bacteria</taxon>
        <taxon>Pseudomonadati</taxon>
        <taxon>Pseudomonadota</taxon>
        <taxon>Gammaproteobacteria</taxon>
        <taxon>Chromatiales</taxon>
        <taxon>Ectothiorhodospiraceae</taxon>
        <taxon>Thioalkalivibrio</taxon>
    </lineage>
</organism>
<dbReference type="PROSITE" id="PS00211">
    <property type="entry name" value="ABC_TRANSPORTER_1"/>
    <property type="match status" value="1"/>
</dbReference>
<dbReference type="InterPro" id="IPR017871">
    <property type="entry name" value="ABC_transporter-like_CS"/>
</dbReference>
<reference evidence="6 7" key="1">
    <citation type="submission" date="2013-12" db="EMBL/GenBank/DDBJ databases">
        <authorList>
            <consortium name="DOE Joint Genome Institute"/>
            <person name="Muyzer G."/>
            <person name="Huntemann M."/>
            <person name="Han J."/>
            <person name="Chen A."/>
            <person name="Kyrpides N."/>
            <person name="Mavromatis K."/>
            <person name="Markowitz V."/>
            <person name="Palaniappan K."/>
            <person name="Ivanova N."/>
            <person name="Schaumberg A."/>
            <person name="Pati A."/>
            <person name="Liolios K."/>
            <person name="Nordberg H.P."/>
            <person name="Cantor M.N."/>
            <person name="Hua S.X."/>
            <person name="Woyke T."/>
        </authorList>
    </citation>
    <scope>NUCLEOTIDE SEQUENCE [LARGE SCALE GENOMIC DNA]</scope>
    <source>
        <strain evidence="6 7">ARh 1</strain>
    </source>
</reference>
<keyword evidence="1" id="KW-0813">Transport</keyword>
<dbReference type="CDD" id="cd03255">
    <property type="entry name" value="ABC_MJ0796_LolCDE_FtsE"/>
    <property type="match status" value="1"/>
</dbReference>
<dbReference type="AlphaFoldDB" id="W0DLA5"/>
<dbReference type="HOGENOM" id="CLU_000604_1_22_6"/>
<evidence type="ECO:0000313" key="6">
    <source>
        <dbReference type="EMBL" id="AHE97773.1"/>
    </source>
</evidence>
<dbReference type="Pfam" id="PF00005">
    <property type="entry name" value="ABC_tran"/>
    <property type="match status" value="1"/>
</dbReference>
<dbReference type="GO" id="GO:0005524">
    <property type="term" value="F:ATP binding"/>
    <property type="evidence" value="ECO:0007669"/>
    <property type="project" value="UniProtKB-KW"/>
</dbReference>
<feature type="domain" description="ABC transporter" evidence="5">
    <location>
        <begin position="9"/>
        <end position="240"/>
    </location>
</feature>
<dbReference type="Proteomes" id="UP000005289">
    <property type="component" value="Chromosome"/>
</dbReference>
<evidence type="ECO:0000256" key="1">
    <source>
        <dbReference type="ARBA" id="ARBA00022448"/>
    </source>
</evidence>
<dbReference type="SMART" id="SM00382">
    <property type="entry name" value="AAA"/>
    <property type="match status" value="1"/>
</dbReference>
<dbReference type="InterPro" id="IPR003439">
    <property type="entry name" value="ABC_transporter-like_ATP-bd"/>
</dbReference>
<protein>
    <submittedName>
        <fullName evidence="6">ABC transporter</fullName>
    </submittedName>
</protein>
<dbReference type="Gene3D" id="3.40.50.300">
    <property type="entry name" value="P-loop containing nucleotide triphosphate hydrolases"/>
    <property type="match status" value="1"/>
</dbReference>
<dbReference type="GO" id="GO:0005886">
    <property type="term" value="C:plasma membrane"/>
    <property type="evidence" value="ECO:0007669"/>
    <property type="project" value="TreeGrafter"/>
</dbReference>
<evidence type="ECO:0000313" key="7">
    <source>
        <dbReference type="Proteomes" id="UP000005289"/>
    </source>
</evidence>
<dbReference type="OrthoDB" id="66958at2"/>
<dbReference type="InterPro" id="IPR017911">
    <property type="entry name" value="MacB-like_ATP-bd"/>
</dbReference>
<accession>W0DLA5</accession>
<dbReference type="STRING" id="713585.THITH_05320"/>
<dbReference type="FunFam" id="3.40.50.300:FF:000032">
    <property type="entry name" value="Export ABC transporter ATP-binding protein"/>
    <property type="match status" value="1"/>
</dbReference>
<comment type="similarity">
    <text evidence="4">Belongs to the ABC transporter superfamily. Macrolide exporter (TC 3.A.1.122) family.</text>
</comment>
<dbReference type="GO" id="GO:1902495">
    <property type="term" value="C:transmembrane transporter complex"/>
    <property type="evidence" value="ECO:0007669"/>
    <property type="project" value="UniProtKB-ARBA"/>
</dbReference>
<proteinExistence type="inferred from homology"/>
<name>W0DLA5_9GAMM</name>
<dbReference type="GO" id="GO:0022857">
    <property type="term" value="F:transmembrane transporter activity"/>
    <property type="evidence" value="ECO:0007669"/>
    <property type="project" value="TreeGrafter"/>
</dbReference>
<dbReference type="InterPro" id="IPR003593">
    <property type="entry name" value="AAA+_ATPase"/>
</dbReference>
<evidence type="ECO:0000256" key="2">
    <source>
        <dbReference type="ARBA" id="ARBA00022741"/>
    </source>
</evidence>
<dbReference type="KEGG" id="tti:THITH_05320"/>
<dbReference type="PANTHER" id="PTHR24220:SF659">
    <property type="entry name" value="TRANSPORTER, PUTATIVE-RELATED"/>
    <property type="match status" value="1"/>
</dbReference>
<dbReference type="SUPFAM" id="SSF52540">
    <property type="entry name" value="P-loop containing nucleoside triphosphate hydrolases"/>
    <property type="match status" value="1"/>
</dbReference>
<keyword evidence="2" id="KW-0547">Nucleotide-binding</keyword>
<dbReference type="RefSeq" id="WP_006748774.1">
    <property type="nucleotide sequence ID" value="NZ_CP007029.1"/>
</dbReference>